<accession>A0A1F6V402</accession>
<sequence>MPTTKKRLNISLSPDLDILLSRISKRDSVPMATKAVYLLALALEQEEDIVLGEIAKKRDHKKARFYSHKKAWA</sequence>
<dbReference type="AlphaFoldDB" id="A0A1F6V402"/>
<evidence type="ECO:0000313" key="2">
    <source>
        <dbReference type="Proteomes" id="UP000178985"/>
    </source>
</evidence>
<dbReference type="EMBL" id="MFTO01000001">
    <property type="protein sequence ID" value="OGI64397.1"/>
    <property type="molecule type" value="Genomic_DNA"/>
</dbReference>
<name>A0A1F6V402_9BACT</name>
<dbReference type="Proteomes" id="UP000178985">
    <property type="component" value="Unassembled WGS sequence"/>
</dbReference>
<organism evidence="1 2">
    <name type="scientific">Candidatus Nomurabacteria bacterium RIFCSPHIGHO2_01_FULL_40_20</name>
    <dbReference type="NCBI Taxonomy" id="1801738"/>
    <lineage>
        <taxon>Bacteria</taxon>
        <taxon>Candidatus Nomuraibacteriota</taxon>
    </lineage>
</organism>
<protein>
    <recommendedName>
        <fullName evidence="3">Antitoxin, RHH family protein</fullName>
    </recommendedName>
</protein>
<comment type="caution">
    <text evidence="1">The sequence shown here is derived from an EMBL/GenBank/DDBJ whole genome shotgun (WGS) entry which is preliminary data.</text>
</comment>
<evidence type="ECO:0000313" key="1">
    <source>
        <dbReference type="EMBL" id="OGI64397.1"/>
    </source>
</evidence>
<reference evidence="1 2" key="1">
    <citation type="journal article" date="2016" name="Nat. Commun.">
        <title>Thousands of microbial genomes shed light on interconnected biogeochemical processes in an aquifer system.</title>
        <authorList>
            <person name="Anantharaman K."/>
            <person name="Brown C.T."/>
            <person name="Hug L.A."/>
            <person name="Sharon I."/>
            <person name="Castelle C.J."/>
            <person name="Probst A.J."/>
            <person name="Thomas B.C."/>
            <person name="Singh A."/>
            <person name="Wilkins M.J."/>
            <person name="Karaoz U."/>
            <person name="Brodie E.L."/>
            <person name="Williams K.H."/>
            <person name="Hubbard S.S."/>
            <person name="Banfield J.F."/>
        </authorList>
    </citation>
    <scope>NUCLEOTIDE SEQUENCE [LARGE SCALE GENOMIC DNA]</scope>
</reference>
<gene>
    <name evidence="1" type="ORF">A2733_01155</name>
</gene>
<proteinExistence type="predicted"/>
<evidence type="ECO:0008006" key="3">
    <source>
        <dbReference type="Google" id="ProtNLM"/>
    </source>
</evidence>